<evidence type="ECO:0000256" key="1">
    <source>
        <dbReference type="SAM" id="MobiDB-lite"/>
    </source>
</evidence>
<keyword evidence="3" id="KW-1185">Reference proteome</keyword>
<name>A0A5N6NB77_9ASTR</name>
<comment type="caution">
    <text evidence="2">The sequence shown here is derived from an EMBL/GenBank/DDBJ whole genome shotgun (WGS) entry which is preliminary data.</text>
</comment>
<feature type="compositionally biased region" description="Basic and acidic residues" evidence="1">
    <location>
        <begin position="85"/>
        <end position="96"/>
    </location>
</feature>
<reference evidence="2 3" key="1">
    <citation type="submission" date="2019-05" db="EMBL/GenBank/DDBJ databases">
        <title>Mikania micrantha, genome provides insights into the molecular mechanism of rapid growth.</title>
        <authorList>
            <person name="Liu B."/>
        </authorList>
    </citation>
    <scope>NUCLEOTIDE SEQUENCE [LARGE SCALE GENOMIC DNA]</scope>
    <source>
        <strain evidence="2">NLD-2019</strain>
        <tissue evidence="2">Leaf</tissue>
    </source>
</reference>
<feature type="compositionally biased region" description="Polar residues" evidence="1">
    <location>
        <begin position="23"/>
        <end position="54"/>
    </location>
</feature>
<gene>
    <name evidence="2" type="ORF">E3N88_22702</name>
</gene>
<dbReference type="AlphaFoldDB" id="A0A5N6NB77"/>
<feature type="compositionally biased region" description="Polar residues" evidence="1">
    <location>
        <begin position="62"/>
        <end position="75"/>
    </location>
</feature>
<proteinExistence type="predicted"/>
<organism evidence="2 3">
    <name type="scientific">Mikania micrantha</name>
    <name type="common">bitter vine</name>
    <dbReference type="NCBI Taxonomy" id="192012"/>
    <lineage>
        <taxon>Eukaryota</taxon>
        <taxon>Viridiplantae</taxon>
        <taxon>Streptophyta</taxon>
        <taxon>Embryophyta</taxon>
        <taxon>Tracheophyta</taxon>
        <taxon>Spermatophyta</taxon>
        <taxon>Magnoliopsida</taxon>
        <taxon>eudicotyledons</taxon>
        <taxon>Gunneridae</taxon>
        <taxon>Pentapetalae</taxon>
        <taxon>asterids</taxon>
        <taxon>campanulids</taxon>
        <taxon>Asterales</taxon>
        <taxon>Asteraceae</taxon>
        <taxon>Asteroideae</taxon>
        <taxon>Heliantheae alliance</taxon>
        <taxon>Eupatorieae</taxon>
        <taxon>Mikania</taxon>
    </lineage>
</organism>
<dbReference type="Proteomes" id="UP000326396">
    <property type="component" value="Linkage Group LG2"/>
</dbReference>
<accession>A0A5N6NB77</accession>
<dbReference type="EMBL" id="SZYD01000012">
    <property type="protein sequence ID" value="KAD4585101.1"/>
    <property type="molecule type" value="Genomic_DNA"/>
</dbReference>
<sequence>MYELFQALIPIEAAVVVPRIQNEPQSTPIQADNTETSNSPEDSSRSIPATQSEATPEPESYNVDSSLSFQNLDHNSPSSSVSRSYYDDTHHKDFDV</sequence>
<evidence type="ECO:0000313" key="2">
    <source>
        <dbReference type="EMBL" id="KAD4585101.1"/>
    </source>
</evidence>
<evidence type="ECO:0000313" key="3">
    <source>
        <dbReference type="Proteomes" id="UP000326396"/>
    </source>
</evidence>
<protein>
    <submittedName>
        <fullName evidence="2">Uncharacterized protein</fullName>
    </submittedName>
</protein>
<feature type="region of interest" description="Disordered" evidence="1">
    <location>
        <begin position="23"/>
        <end position="96"/>
    </location>
</feature>